<dbReference type="Pfam" id="PF00106">
    <property type="entry name" value="adh_short"/>
    <property type="match status" value="1"/>
</dbReference>
<sequence>MPESPPRRRWTAADIPDQSGRTVLITGASSGLGLHMTGELARRGARVVMAVRDVAKGERARAALPAADRIEVRHLDLVDLDSVRDFAARIVADGGGHVLVNNAGIGNLPRRLSPQGHERQFATNHLGHFALTGLLLDALTGPDPRVVTVTSGLYPLGTIPFDDLTGERRFSPGRAYINTKLANVLFGLELDRRLRAAGSPVRSLLAHPGMARTAFIDQGPPALVGLARSVARVIGRPVADGAVPILYAATAPDAPTGAVIGTGPTLRKVAPTVEAVRRPGTDAGLATRLWQVSEELTGVTPLLPVRPSR</sequence>
<dbReference type="InterPro" id="IPR002347">
    <property type="entry name" value="SDR_fam"/>
</dbReference>
<dbReference type="PANTHER" id="PTHR43157">
    <property type="entry name" value="PHOSPHATIDYLINOSITOL-GLYCAN BIOSYNTHESIS CLASS F PROTEIN-RELATED"/>
    <property type="match status" value="1"/>
</dbReference>
<keyword evidence="1" id="KW-0560">Oxidoreductase</keyword>
<proteinExistence type="predicted"/>
<dbReference type="PRINTS" id="PR00081">
    <property type="entry name" value="GDHRDH"/>
</dbReference>
<dbReference type="PANTHER" id="PTHR43157:SF54">
    <property type="entry name" value="RETINOL DEHYDROGENASE 12-LIKE ISOFORM X1-RELATED"/>
    <property type="match status" value="1"/>
</dbReference>
<organism evidence="2 3">
    <name type="scientific">Polymorphospora lycopeni</name>
    <dbReference type="NCBI Taxonomy" id="3140240"/>
    <lineage>
        <taxon>Bacteria</taxon>
        <taxon>Bacillati</taxon>
        <taxon>Actinomycetota</taxon>
        <taxon>Actinomycetes</taxon>
        <taxon>Micromonosporales</taxon>
        <taxon>Micromonosporaceae</taxon>
        <taxon>Polymorphospora</taxon>
    </lineage>
</organism>
<comment type="caution">
    <text evidence="2">The sequence shown here is derived from an EMBL/GenBank/DDBJ whole genome shotgun (WGS) entry which is preliminary data.</text>
</comment>
<keyword evidence="3" id="KW-1185">Reference proteome</keyword>
<dbReference type="InterPro" id="IPR036291">
    <property type="entry name" value="NAD(P)-bd_dom_sf"/>
</dbReference>
<name>A0ABV5D2F6_9ACTN</name>
<protein>
    <submittedName>
        <fullName evidence="2">SDR family NAD(P)-dependent oxidoreductase</fullName>
    </submittedName>
</protein>
<evidence type="ECO:0000256" key="1">
    <source>
        <dbReference type="ARBA" id="ARBA00023002"/>
    </source>
</evidence>
<reference evidence="2 3" key="1">
    <citation type="submission" date="2024-04" db="EMBL/GenBank/DDBJ databases">
        <title>Polymorphospora sp. isolated from Baiyangdian Lake in Xiong'an New Area.</title>
        <authorList>
            <person name="Zhang X."/>
            <person name="Liu J."/>
        </authorList>
    </citation>
    <scope>NUCLEOTIDE SEQUENCE [LARGE SCALE GENOMIC DNA]</scope>
    <source>
        <strain evidence="2 3">2-325</strain>
    </source>
</reference>
<dbReference type="RefSeq" id="WP_375737210.1">
    <property type="nucleotide sequence ID" value="NZ_JBCGDC010000249.1"/>
</dbReference>
<dbReference type="Proteomes" id="UP001582793">
    <property type="component" value="Unassembled WGS sequence"/>
</dbReference>
<evidence type="ECO:0000313" key="2">
    <source>
        <dbReference type="EMBL" id="MFB6398444.1"/>
    </source>
</evidence>
<dbReference type="EMBL" id="JBCGDC010000249">
    <property type="protein sequence ID" value="MFB6398444.1"/>
    <property type="molecule type" value="Genomic_DNA"/>
</dbReference>
<dbReference type="Gene3D" id="3.40.50.720">
    <property type="entry name" value="NAD(P)-binding Rossmann-like Domain"/>
    <property type="match status" value="1"/>
</dbReference>
<dbReference type="SUPFAM" id="SSF51735">
    <property type="entry name" value="NAD(P)-binding Rossmann-fold domains"/>
    <property type="match status" value="1"/>
</dbReference>
<gene>
    <name evidence="2" type="ORF">AAFH96_36035</name>
</gene>
<accession>A0ABV5D2F6</accession>
<evidence type="ECO:0000313" key="3">
    <source>
        <dbReference type="Proteomes" id="UP001582793"/>
    </source>
</evidence>